<reference evidence="1" key="2">
    <citation type="journal article" date="2015" name="Fish Shellfish Immunol.">
        <title>Early steps in the European eel (Anguilla anguilla)-Vibrio vulnificus interaction in the gills: Role of the RtxA13 toxin.</title>
        <authorList>
            <person name="Callol A."/>
            <person name="Pajuelo D."/>
            <person name="Ebbesson L."/>
            <person name="Teles M."/>
            <person name="MacKenzie S."/>
            <person name="Amaro C."/>
        </authorList>
    </citation>
    <scope>NUCLEOTIDE SEQUENCE</scope>
</reference>
<proteinExistence type="predicted"/>
<name>A0A0E9R8R4_ANGAN</name>
<reference evidence="1" key="1">
    <citation type="submission" date="2014-11" db="EMBL/GenBank/DDBJ databases">
        <authorList>
            <person name="Amaro Gonzalez C."/>
        </authorList>
    </citation>
    <scope>NUCLEOTIDE SEQUENCE</scope>
</reference>
<accession>A0A0E9R8R4</accession>
<evidence type="ECO:0000313" key="1">
    <source>
        <dbReference type="EMBL" id="JAH25541.1"/>
    </source>
</evidence>
<organism evidence="1">
    <name type="scientific">Anguilla anguilla</name>
    <name type="common">European freshwater eel</name>
    <name type="synonym">Muraena anguilla</name>
    <dbReference type="NCBI Taxonomy" id="7936"/>
    <lineage>
        <taxon>Eukaryota</taxon>
        <taxon>Metazoa</taxon>
        <taxon>Chordata</taxon>
        <taxon>Craniata</taxon>
        <taxon>Vertebrata</taxon>
        <taxon>Euteleostomi</taxon>
        <taxon>Actinopterygii</taxon>
        <taxon>Neopterygii</taxon>
        <taxon>Teleostei</taxon>
        <taxon>Anguilliformes</taxon>
        <taxon>Anguillidae</taxon>
        <taxon>Anguilla</taxon>
    </lineage>
</organism>
<sequence>MHTALLCNKFVLPYIFTSETHTGTELG</sequence>
<dbReference type="AlphaFoldDB" id="A0A0E9R8R4"/>
<dbReference type="EMBL" id="GBXM01083036">
    <property type="protein sequence ID" value="JAH25541.1"/>
    <property type="molecule type" value="Transcribed_RNA"/>
</dbReference>
<protein>
    <submittedName>
        <fullName evidence="1">Uncharacterized protein</fullName>
    </submittedName>
</protein>